<evidence type="ECO:0000256" key="3">
    <source>
        <dbReference type="ARBA" id="ARBA00022475"/>
    </source>
</evidence>
<feature type="transmembrane region" description="Helical" evidence="7">
    <location>
        <begin position="222"/>
        <end position="244"/>
    </location>
</feature>
<feature type="chain" id="PRO_5045376401" evidence="8">
    <location>
        <begin position="28"/>
        <end position="504"/>
    </location>
</feature>
<dbReference type="Pfam" id="PF07690">
    <property type="entry name" value="MFS_1"/>
    <property type="match status" value="1"/>
</dbReference>
<feature type="transmembrane region" description="Helical" evidence="7">
    <location>
        <begin position="398"/>
        <end position="415"/>
    </location>
</feature>
<protein>
    <submittedName>
        <fullName evidence="10">MDR family MFS transporter</fullName>
    </submittedName>
</protein>
<dbReference type="SUPFAM" id="SSF103473">
    <property type="entry name" value="MFS general substrate transporter"/>
    <property type="match status" value="1"/>
</dbReference>
<evidence type="ECO:0000313" key="11">
    <source>
        <dbReference type="Proteomes" id="UP001589838"/>
    </source>
</evidence>
<dbReference type="InterPro" id="IPR004638">
    <property type="entry name" value="EmrB-like"/>
</dbReference>
<evidence type="ECO:0000256" key="4">
    <source>
        <dbReference type="ARBA" id="ARBA00022692"/>
    </source>
</evidence>
<dbReference type="CDD" id="cd17502">
    <property type="entry name" value="MFS_Azr1_MDR_like"/>
    <property type="match status" value="1"/>
</dbReference>
<dbReference type="Proteomes" id="UP001589838">
    <property type="component" value="Unassembled WGS sequence"/>
</dbReference>
<feature type="transmembrane region" description="Helical" evidence="7">
    <location>
        <begin position="198"/>
        <end position="216"/>
    </location>
</feature>
<keyword evidence="3" id="KW-1003">Cell membrane</keyword>
<keyword evidence="8" id="KW-0732">Signal</keyword>
<feature type="transmembrane region" description="Helical" evidence="7">
    <location>
        <begin position="462"/>
        <end position="488"/>
    </location>
</feature>
<gene>
    <name evidence="10" type="ORF">ACFFHM_24580</name>
</gene>
<feature type="transmembrane region" description="Helical" evidence="7">
    <location>
        <begin position="298"/>
        <end position="318"/>
    </location>
</feature>
<evidence type="ECO:0000259" key="9">
    <source>
        <dbReference type="PROSITE" id="PS50850"/>
    </source>
</evidence>
<accession>A0ABV6KJV5</accession>
<evidence type="ECO:0000256" key="5">
    <source>
        <dbReference type="ARBA" id="ARBA00022989"/>
    </source>
</evidence>
<reference evidence="10 11" key="1">
    <citation type="submission" date="2024-09" db="EMBL/GenBank/DDBJ databases">
        <authorList>
            <person name="Sun Q."/>
            <person name="Mori K."/>
        </authorList>
    </citation>
    <scope>NUCLEOTIDE SEQUENCE [LARGE SCALE GENOMIC DNA]</scope>
    <source>
        <strain evidence="10 11">NCAIM B.02610</strain>
    </source>
</reference>
<proteinExistence type="predicted"/>
<feature type="transmembrane region" description="Helical" evidence="7">
    <location>
        <begin position="135"/>
        <end position="159"/>
    </location>
</feature>
<feature type="transmembrane region" description="Helical" evidence="7">
    <location>
        <begin position="265"/>
        <end position="286"/>
    </location>
</feature>
<keyword evidence="5 7" id="KW-1133">Transmembrane helix</keyword>
<comment type="caution">
    <text evidence="10">The sequence shown here is derived from an EMBL/GenBank/DDBJ whole genome shotgun (WGS) entry which is preliminary data.</text>
</comment>
<feature type="transmembrane region" description="Helical" evidence="7">
    <location>
        <begin position="355"/>
        <end position="378"/>
    </location>
</feature>
<dbReference type="Gene3D" id="1.20.1250.20">
    <property type="entry name" value="MFS general substrate transporter like domains"/>
    <property type="match status" value="1"/>
</dbReference>
<sequence length="504" mass="54957">MKNNQKTKRPLVLAAVMLAMFMAAVEATIVATAMPGIVADLGGFSLFSWVFSSYLLMQVVMIPLYGKLADLYGRKLIFSIGIGIFLIGSILCGFSWSMEMLIFSRILQGIGAGAVQPIATTIVGDMYTKEERANIQGYLASIWGVSAIIGPILGALFIQYANWSWIFWMNIPFGILSACIVIFFLHEKVEKKKKQVDYIGAILLFVSLLTFMFVLIQIDEGLFLSNLQLLLIICVSIISMISFISHERKTKEPMITLSLWKKKEIRYANLASFMSGVMLLAVSGYLPTYVQGVLGQSPLVAGLTLTVISIGWPISSTIAGKMMLKTGFRVTAVIGGVALVISSLCFLTLPYFAHFLWAGLGSFLLGVGMGFSTTTFIVSIQSSVEWKVRGEATAMNMFMRLLGGAVGVALLGGILNRQLRASFEQVGQSLSIEPTIDAVNVLLEAEQRANLSLGEQQQLQTILASSLSAVFMSLFIVAIIGFVFISLLPKDSTKTNKSKTKILN</sequence>
<feature type="domain" description="Major facilitator superfamily (MFS) profile" evidence="9">
    <location>
        <begin position="12"/>
        <end position="493"/>
    </location>
</feature>
<evidence type="ECO:0000256" key="8">
    <source>
        <dbReference type="SAM" id="SignalP"/>
    </source>
</evidence>
<dbReference type="PROSITE" id="PS50850">
    <property type="entry name" value="MFS"/>
    <property type="match status" value="1"/>
</dbReference>
<dbReference type="RefSeq" id="WP_335962912.1">
    <property type="nucleotide sequence ID" value="NZ_JAXBLX010000037.1"/>
</dbReference>
<dbReference type="PANTHER" id="PTHR23501">
    <property type="entry name" value="MAJOR FACILITATOR SUPERFAMILY"/>
    <property type="match status" value="1"/>
</dbReference>
<feature type="transmembrane region" description="Helical" evidence="7">
    <location>
        <begin position="43"/>
        <end position="64"/>
    </location>
</feature>
<dbReference type="InterPro" id="IPR020846">
    <property type="entry name" value="MFS_dom"/>
</dbReference>
<evidence type="ECO:0000256" key="7">
    <source>
        <dbReference type="SAM" id="Phobius"/>
    </source>
</evidence>
<evidence type="ECO:0000256" key="1">
    <source>
        <dbReference type="ARBA" id="ARBA00004651"/>
    </source>
</evidence>
<dbReference type="Gene3D" id="1.20.1720.10">
    <property type="entry name" value="Multidrug resistance protein D"/>
    <property type="match status" value="1"/>
</dbReference>
<organism evidence="10 11">
    <name type="scientific">Halalkalibacter kiskunsagensis</name>
    <dbReference type="NCBI Taxonomy" id="1548599"/>
    <lineage>
        <taxon>Bacteria</taxon>
        <taxon>Bacillati</taxon>
        <taxon>Bacillota</taxon>
        <taxon>Bacilli</taxon>
        <taxon>Bacillales</taxon>
        <taxon>Bacillaceae</taxon>
        <taxon>Halalkalibacter</taxon>
    </lineage>
</organism>
<dbReference type="InterPro" id="IPR036259">
    <property type="entry name" value="MFS_trans_sf"/>
</dbReference>
<evidence type="ECO:0000256" key="2">
    <source>
        <dbReference type="ARBA" id="ARBA00022448"/>
    </source>
</evidence>
<evidence type="ECO:0000256" key="6">
    <source>
        <dbReference type="ARBA" id="ARBA00023136"/>
    </source>
</evidence>
<keyword evidence="6 7" id="KW-0472">Membrane</keyword>
<dbReference type="InterPro" id="IPR011701">
    <property type="entry name" value="MFS"/>
</dbReference>
<keyword evidence="11" id="KW-1185">Reference proteome</keyword>
<dbReference type="PANTHER" id="PTHR23501:SF191">
    <property type="entry name" value="VACUOLAR BASIC AMINO ACID TRANSPORTER 4"/>
    <property type="match status" value="1"/>
</dbReference>
<name>A0ABV6KJV5_9BACI</name>
<keyword evidence="4 7" id="KW-0812">Transmembrane</keyword>
<feature type="transmembrane region" description="Helical" evidence="7">
    <location>
        <begin position="330"/>
        <end position="349"/>
    </location>
</feature>
<feature type="transmembrane region" description="Helical" evidence="7">
    <location>
        <begin position="102"/>
        <end position="123"/>
    </location>
</feature>
<feature type="signal peptide" evidence="8">
    <location>
        <begin position="1"/>
        <end position="27"/>
    </location>
</feature>
<dbReference type="NCBIfam" id="TIGR00711">
    <property type="entry name" value="efflux_EmrB"/>
    <property type="match status" value="1"/>
</dbReference>
<comment type="subcellular location">
    <subcellularLocation>
        <location evidence="1">Cell membrane</location>
        <topology evidence="1">Multi-pass membrane protein</topology>
    </subcellularLocation>
</comment>
<feature type="transmembrane region" description="Helical" evidence="7">
    <location>
        <begin position="76"/>
        <end position="96"/>
    </location>
</feature>
<evidence type="ECO:0000313" key="10">
    <source>
        <dbReference type="EMBL" id="MFC0473595.1"/>
    </source>
</evidence>
<feature type="transmembrane region" description="Helical" evidence="7">
    <location>
        <begin position="165"/>
        <end position="186"/>
    </location>
</feature>
<keyword evidence="2" id="KW-0813">Transport</keyword>
<dbReference type="EMBL" id="JBHLUX010000095">
    <property type="protein sequence ID" value="MFC0473595.1"/>
    <property type="molecule type" value="Genomic_DNA"/>
</dbReference>